<keyword evidence="3" id="KW-1185">Reference proteome</keyword>
<evidence type="ECO:0000256" key="1">
    <source>
        <dbReference type="SAM" id="SignalP"/>
    </source>
</evidence>
<gene>
    <name evidence="2" type="ORF">DFQ07_2145</name>
</gene>
<reference evidence="2 3" key="1">
    <citation type="submission" date="2019-03" db="EMBL/GenBank/DDBJ databases">
        <title>Genomic Encyclopedia of Type Strains, Phase III (KMG-III): the genomes of soil and plant-associated and newly described type strains.</title>
        <authorList>
            <person name="Whitman W."/>
        </authorList>
    </citation>
    <scope>NUCLEOTIDE SEQUENCE [LARGE SCALE GENOMIC DNA]</scope>
    <source>
        <strain evidence="2 3">CECT 8283</strain>
    </source>
</reference>
<proteinExistence type="predicted"/>
<evidence type="ECO:0008006" key="4">
    <source>
        <dbReference type="Google" id="ProtNLM"/>
    </source>
</evidence>
<evidence type="ECO:0000313" key="3">
    <source>
        <dbReference type="Proteomes" id="UP000295390"/>
    </source>
</evidence>
<evidence type="ECO:0000313" key="2">
    <source>
        <dbReference type="EMBL" id="TDQ25717.1"/>
    </source>
</evidence>
<name>A0A4R6THQ0_9FLAO</name>
<comment type="caution">
    <text evidence="2">The sequence shown here is derived from an EMBL/GenBank/DDBJ whole genome shotgun (WGS) entry which is preliminary data.</text>
</comment>
<feature type="chain" id="PRO_5020573728" description="SnoaL-like protein" evidence="1">
    <location>
        <begin position="25"/>
        <end position="162"/>
    </location>
</feature>
<feature type="signal peptide" evidence="1">
    <location>
        <begin position="1"/>
        <end position="24"/>
    </location>
</feature>
<sequence length="162" mass="18637">MKTNNLIIIIFISLSILFSCNNSSDNQFDSKKNEKQIKKTLETLLMSIENKNIDSLKSTMSTSGRMELILPNTKITYTVDEFVNLHAEWFKDSTWTMKTKILNIEPGKYIGTATTEAIYREPNRNGKPYLNHMIVSYVLEKGSDNMWYVIKDHASSLKKSTN</sequence>
<accession>A0A4R6THQ0</accession>
<dbReference type="EMBL" id="SNYH01000004">
    <property type="protein sequence ID" value="TDQ25717.1"/>
    <property type="molecule type" value="Genomic_DNA"/>
</dbReference>
<dbReference type="OrthoDB" id="1192239at2"/>
<dbReference type="Gene3D" id="3.10.450.50">
    <property type="match status" value="1"/>
</dbReference>
<dbReference type="InterPro" id="IPR032710">
    <property type="entry name" value="NTF2-like_dom_sf"/>
</dbReference>
<dbReference type="Proteomes" id="UP000295390">
    <property type="component" value="Unassembled WGS sequence"/>
</dbReference>
<dbReference type="SUPFAM" id="SSF54427">
    <property type="entry name" value="NTF2-like"/>
    <property type="match status" value="1"/>
</dbReference>
<protein>
    <recommendedName>
        <fullName evidence="4">SnoaL-like protein</fullName>
    </recommendedName>
</protein>
<organism evidence="2 3">
    <name type="scientific">Tenacibaculum caenipelagi</name>
    <dbReference type="NCBI Taxonomy" id="1325435"/>
    <lineage>
        <taxon>Bacteria</taxon>
        <taxon>Pseudomonadati</taxon>
        <taxon>Bacteroidota</taxon>
        <taxon>Flavobacteriia</taxon>
        <taxon>Flavobacteriales</taxon>
        <taxon>Flavobacteriaceae</taxon>
        <taxon>Tenacibaculum</taxon>
    </lineage>
</organism>
<keyword evidence="1" id="KW-0732">Signal</keyword>
<dbReference type="RefSeq" id="WP_133536549.1">
    <property type="nucleotide sequence ID" value="NZ_SNYH01000004.1"/>
</dbReference>
<dbReference type="PROSITE" id="PS51257">
    <property type="entry name" value="PROKAR_LIPOPROTEIN"/>
    <property type="match status" value="1"/>
</dbReference>
<dbReference type="AlphaFoldDB" id="A0A4R6THQ0"/>